<dbReference type="Gene3D" id="3.40.1020.10">
    <property type="entry name" value="Biosynthetic Threonine Deaminase, Domain 3"/>
    <property type="match status" value="1"/>
</dbReference>
<dbReference type="InterPro" id="IPR036052">
    <property type="entry name" value="TrpB-like_PALP_sf"/>
</dbReference>
<dbReference type="FunFam" id="3.40.1020.10:FF:000001">
    <property type="entry name" value="L-threonine dehydratase"/>
    <property type="match status" value="1"/>
</dbReference>
<evidence type="ECO:0000256" key="8">
    <source>
        <dbReference type="ARBA" id="ARBA00022624"/>
    </source>
</evidence>
<dbReference type="NCBIfam" id="NF006674">
    <property type="entry name" value="PRK09224.1"/>
    <property type="match status" value="1"/>
</dbReference>
<comment type="pathway">
    <text evidence="3">Amino-acid biosynthesis; L-isoleucine biosynthesis; 2-oxobutanoate from L-threonine: step 1/1.</text>
</comment>
<evidence type="ECO:0000256" key="6">
    <source>
        <dbReference type="ARBA" id="ARBA00012096"/>
    </source>
</evidence>
<dbReference type="InterPro" id="IPR038110">
    <property type="entry name" value="TD_ACT-like_sf"/>
</dbReference>
<gene>
    <name evidence="15" type="ORF">METZ01_LOCUS20878</name>
</gene>
<feature type="domain" description="ACT-like" evidence="14">
    <location>
        <begin position="425"/>
        <end position="496"/>
    </location>
</feature>
<dbReference type="PROSITE" id="PS51672">
    <property type="entry name" value="ACT_LIKE"/>
    <property type="match status" value="2"/>
</dbReference>
<dbReference type="GO" id="GO:0006565">
    <property type="term" value="P:L-serine catabolic process"/>
    <property type="evidence" value="ECO:0007669"/>
    <property type="project" value="TreeGrafter"/>
</dbReference>
<reference evidence="15" key="1">
    <citation type="submission" date="2018-05" db="EMBL/GenBank/DDBJ databases">
        <authorList>
            <person name="Lanie J.A."/>
            <person name="Ng W.-L."/>
            <person name="Kazmierczak K.M."/>
            <person name="Andrzejewski T.M."/>
            <person name="Davidsen T.M."/>
            <person name="Wayne K.J."/>
            <person name="Tettelin H."/>
            <person name="Glass J.I."/>
            <person name="Rusch D."/>
            <person name="Podicherti R."/>
            <person name="Tsui H.-C.T."/>
            <person name="Winkler M.E."/>
        </authorList>
    </citation>
    <scope>NUCLEOTIDE SEQUENCE</scope>
</reference>
<evidence type="ECO:0000256" key="10">
    <source>
        <dbReference type="ARBA" id="ARBA00022898"/>
    </source>
</evidence>
<keyword evidence="11" id="KW-0456">Lyase</keyword>
<dbReference type="FunFam" id="3.40.50.1100:FF:000008">
    <property type="entry name" value="L-threonine dehydratase"/>
    <property type="match status" value="1"/>
</dbReference>
<dbReference type="NCBIfam" id="TIGR01124">
    <property type="entry name" value="ilvA_2Cterm"/>
    <property type="match status" value="1"/>
</dbReference>
<evidence type="ECO:0000256" key="5">
    <source>
        <dbReference type="ARBA" id="ARBA00011881"/>
    </source>
</evidence>
<evidence type="ECO:0000256" key="12">
    <source>
        <dbReference type="ARBA" id="ARBA00023304"/>
    </source>
</evidence>
<evidence type="ECO:0000256" key="7">
    <source>
        <dbReference type="ARBA" id="ARBA00022605"/>
    </source>
</evidence>
<dbReference type="InterPro" id="IPR005787">
    <property type="entry name" value="Thr_deHydtase_biosynth"/>
</dbReference>
<proteinExistence type="inferred from homology"/>
<evidence type="ECO:0000256" key="9">
    <source>
        <dbReference type="ARBA" id="ARBA00022737"/>
    </source>
</evidence>
<comment type="similarity">
    <text evidence="4">Belongs to the serine/threonine dehydratase family.</text>
</comment>
<keyword evidence="7" id="KW-0028">Amino-acid biosynthesis</keyword>
<comment type="subunit">
    <text evidence="5">Homotetramer.</text>
</comment>
<dbReference type="GO" id="GO:0009097">
    <property type="term" value="P:isoleucine biosynthetic process"/>
    <property type="evidence" value="ECO:0007669"/>
    <property type="project" value="UniProtKB-UniPathway"/>
</dbReference>
<evidence type="ECO:0000256" key="1">
    <source>
        <dbReference type="ARBA" id="ARBA00001274"/>
    </source>
</evidence>
<dbReference type="InterPro" id="IPR045865">
    <property type="entry name" value="ACT-like_dom_sf"/>
</dbReference>
<keyword evidence="10" id="KW-0663">Pyridoxal phosphate</keyword>
<dbReference type="EMBL" id="UINC01001027">
    <property type="protein sequence ID" value="SUZ68024.1"/>
    <property type="molecule type" value="Genomic_DNA"/>
</dbReference>
<accession>A0A381PN32</accession>
<dbReference type="InterPro" id="IPR050147">
    <property type="entry name" value="Ser/Thr_Dehydratase"/>
</dbReference>
<keyword evidence="9" id="KW-0677">Repeat</keyword>
<evidence type="ECO:0000256" key="11">
    <source>
        <dbReference type="ARBA" id="ARBA00023239"/>
    </source>
</evidence>
<dbReference type="GO" id="GO:0004794">
    <property type="term" value="F:threonine deaminase activity"/>
    <property type="evidence" value="ECO:0007669"/>
    <property type="project" value="UniProtKB-EC"/>
</dbReference>
<dbReference type="CDD" id="cd04906">
    <property type="entry name" value="ACT_ThrD-I_1"/>
    <property type="match status" value="1"/>
</dbReference>
<dbReference type="UniPathway" id="UPA00047">
    <property type="reaction ID" value="UER00054"/>
</dbReference>
<dbReference type="SUPFAM" id="SSF55021">
    <property type="entry name" value="ACT-like"/>
    <property type="match status" value="2"/>
</dbReference>
<evidence type="ECO:0000256" key="4">
    <source>
        <dbReference type="ARBA" id="ARBA00010869"/>
    </source>
</evidence>
<dbReference type="AlphaFoldDB" id="A0A381PN32"/>
<dbReference type="GO" id="GO:0006567">
    <property type="term" value="P:L-threonine catabolic process"/>
    <property type="evidence" value="ECO:0007669"/>
    <property type="project" value="TreeGrafter"/>
</dbReference>
<feature type="domain" description="ACT-like" evidence="14">
    <location>
        <begin position="331"/>
        <end position="402"/>
    </location>
</feature>
<name>A0A381PN32_9ZZZZ</name>
<evidence type="ECO:0000256" key="2">
    <source>
        <dbReference type="ARBA" id="ARBA00001933"/>
    </source>
</evidence>
<keyword evidence="8" id="KW-0412">Isoleucine biosynthesis</keyword>
<dbReference type="PANTHER" id="PTHR48078">
    <property type="entry name" value="THREONINE DEHYDRATASE, MITOCHONDRIAL-RELATED"/>
    <property type="match status" value="1"/>
</dbReference>
<dbReference type="PANTHER" id="PTHR48078:SF11">
    <property type="entry name" value="THREONINE DEHYDRATASE, MITOCHONDRIAL"/>
    <property type="match status" value="1"/>
</dbReference>
<protein>
    <recommendedName>
        <fullName evidence="6">threonine ammonia-lyase</fullName>
        <ecNumber evidence="6">4.3.1.19</ecNumber>
    </recommendedName>
    <alternativeName>
        <fullName evidence="13">Threonine deaminase</fullName>
    </alternativeName>
</protein>
<keyword evidence="12" id="KW-0100">Branched-chain amino acid biosynthesis</keyword>
<evidence type="ECO:0000256" key="3">
    <source>
        <dbReference type="ARBA" id="ARBA00004810"/>
    </source>
</evidence>
<evidence type="ECO:0000256" key="13">
    <source>
        <dbReference type="ARBA" id="ARBA00031427"/>
    </source>
</evidence>
<dbReference type="Pfam" id="PF00291">
    <property type="entry name" value="PALP"/>
    <property type="match status" value="1"/>
</dbReference>
<comment type="cofactor">
    <cofactor evidence="2">
        <name>pyridoxal 5'-phosphate</name>
        <dbReference type="ChEBI" id="CHEBI:597326"/>
    </cofactor>
</comment>
<evidence type="ECO:0000259" key="14">
    <source>
        <dbReference type="PROSITE" id="PS51672"/>
    </source>
</evidence>
<dbReference type="EC" id="4.3.1.19" evidence="6"/>
<evidence type="ECO:0000313" key="15">
    <source>
        <dbReference type="EMBL" id="SUZ68024.1"/>
    </source>
</evidence>
<dbReference type="SUPFAM" id="SSF53686">
    <property type="entry name" value="Tryptophan synthase beta subunit-like PLP-dependent enzymes"/>
    <property type="match status" value="1"/>
</dbReference>
<organism evidence="15">
    <name type="scientific">marine metagenome</name>
    <dbReference type="NCBI Taxonomy" id="408172"/>
    <lineage>
        <taxon>unclassified sequences</taxon>
        <taxon>metagenomes</taxon>
        <taxon>ecological metagenomes</taxon>
    </lineage>
</organism>
<sequence length="505" mass="55666">MLEAYVKKILSSDVYDVAIETPLETASFLSARLDANILFKREDLQPIHSFKIRGAYNRIVKLSLQERERGVLAASAGNHAQGVALAASQLGIHATIVMGLNTPAIKVDAVQRLGAEVVLRGDTYDDAAQHALKLAHEDGATLVPPYDDPAVIAGQGTVGVEILNQHEGDPDAIFVPVGGGGLIAGIAAYVKYLKPRVKIIGVEASGSDCLNQALIAGRRVRLRTEGMDLFADGASVAQVGNRPFQIARHHVDQVIVVTTDEICAAIRDIFDDTRAIAEPAGALAVAGLKRYVEETRGSRRSYVAVISGSNVNFDRLRHISERAEFGERREALLGVSIPEKPGSFGRLCQALGKRAITEFNYRLNDQRTAQVFLGVQVHDLEERKHVVDVLHKRGYVVDDMTDNEMAKLHIRHMVGGPASSAVGEVLYRFEFPERPGALRTFLSEFGVDWNISLFHYRNHGAAWGRVLVGFTAEDQDRRALRKYLDRIGYRYWEESTNSAYRMFLV</sequence>
<dbReference type="InterPro" id="IPR001721">
    <property type="entry name" value="TD_ACT-like"/>
</dbReference>
<comment type="catalytic activity">
    <reaction evidence="1">
        <text>L-threonine = 2-oxobutanoate + NH4(+)</text>
        <dbReference type="Rhea" id="RHEA:22108"/>
        <dbReference type="ChEBI" id="CHEBI:16763"/>
        <dbReference type="ChEBI" id="CHEBI:28938"/>
        <dbReference type="ChEBI" id="CHEBI:57926"/>
        <dbReference type="EC" id="4.3.1.19"/>
    </reaction>
</comment>
<dbReference type="CDD" id="cd01562">
    <property type="entry name" value="Thr-dehyd"/>
    <property type="match status" value="1"/>
</dbReference>
<dbReference type="CDD" id="cd04907">
    <property type="entry name" value="ACT_ThrD-I_2"/>
    <property type="match status" value="1"/>
</dbReference>
<dbReference type="Pfam" id="PF00585">
    <property type="entry name" value="Thr_dehydrat_C"/>
    <property type="match status" value="2"/>
</dbReference>
<dbReference type="InterPro" id="IPR001926">
    <property type="entry name" value="TrpB-like_PALP"/>
</dbReference>
<dbReference type="Gene3D" id="3.40.50.1100">
    <property type="match status" value="2"/>
</dbReference>
<dbReference type="GO" id="GO:0003941">
    <property type="term" value="F:L-serine ammonia-lyase activity"/>
    <property type="evidence" value="ECO:0007669"/>
    <property type="project" value="TreeGrafter"/>
</dbReference>